<feature type="transmembrane region" description="Helical" evidence="7">
    <location>
        <begin position="9"/>
        <end position="29"/>
    </location>
</feature>
<evidence type="ECO:0000256" key="5">
    <source>
        <dbReference type="ARBA" id="ARBA00022989"/>
    </source>
</evidence>
<dbReference type="SUPFAM" id="SSF103481">
    <property type="entry name" value="Multidrug resistance efflux transporter EmrE"/>
    <property type="match status" value="2"/>
</dbReference>
<name>A0A160F160_9BACL</name>
<dbReference type="PATRIC" id="fig|294699.3.peg.1669"/>
<comment type="subcellular location">
    <subcellularLocation>
        <location evidence="1">Cell membrane</location>
        <topology evidence="1">Multi-pass membrane protein</topology>
    </subcellularLocation>
</comment>
<feature type="transmembrane region" description="Helical" evidence="7">
    <location>
        <begin position="153"/>
        <end position="172"/>
    </location>
</feature>
<dbReference type="EMBL" id="CP015438">
    <property type="protein sequence ID" value="ANB59312.1"/>
    <property type="molecule type" value="Genomic_DNA"/>
</dbReference>
<dbReference type="RefSeq" id="WP_066324134.1">
    <property type="nucleotide sequence ID" value="NZ_CP015438.1"/>
</dbReference>
<feature type="transmembrane region" description="Helical" evidence="7">
    <location>
        <begin position="68"/>
        <end position="92"/>
    </location>
</feature>
<gene>
    <name evidence="9" type="ORF">GFC30_1642</name>
</gene>
<evidence type="ECO:0000256" key="1">
    <source>
        <dbReference type="ARBA" id="ARBA00004651"/>
    </source>
</evidence>
<dbReference type="Proteomes" id="UP000076865">
    <property type="component" value="Chromosome"/>
</dbReference>
<organism evidence="9 10">
    <name type="scientific">Anoxybacteroides amylolyticum</name>
    <dbReference type="NCBI Taxonomy" id="294699"/>
    <lineage>
        <taxon>Bacteria</taxon>
        <taxon>Bacillati</taxon>
        <taxon>Bacillota</taxon>
        <taxon>Bacilli</taxon>
        <taxon>Bacillales</taxon>
        <taxon>Anoxybacillaceae</taxon>
        <taxon>Anoxybacteroides</taxon>
    </lineage>
</organism>
<protein>
    <submittedName>
        <fullName evidence="9">EamA-like transporter family protein</fullName>
    </submittedName>
</protein>
<feature type="domain" description="EamA" evidence="8">
    <location>
        <begin position="150"/>
        <end position="286"/>
    </location>
</feature>
<sequence length="305" mass="33900">MKKQWVADVSLLAVAFVWGATFVVVQNAISFLPPLSFNAVRFWLAGIFLLVWACLFHRPLLRLVNQPVLIAGGWMGIWLFGGYALQTIGLLYTTSANAGFITGLSVVIVPFLAFLFLKQKPTTNAVLGAMMATVGLYFLTMNNGEWSVNRGDLFVFFCAISFAFHIVITGKYASHYPALLLTIVQIFTVAVMCSILAVLFEEPTWNHAVFARKEVWTALLVTSLFATVAAFLTQTNFQKYTTPARVALIFSMEPVFAAITAYLWANERLSTFDLIGCSSILVGMVIAELPLSLWIEKRRKNELTL</sequence>
<evidence type="ECO:0000256" key="3">
    <source>
        <dbReference type="ARBA" id="ARBA00022475"/>
    </source>
</evidence>
<feature type="transmembrane region" description="Helical" evidence="7">
    <location>
        <begin position="271"/>
        <end position="295"/>
    </location>
</feature>
<dbReference type="KEGG" id="aamy:GFC30_1642"/>
<keyword evidence="6 7" id="KW-0472">Membrane</keyword>
<comment type="similarity">
    <text evidence="2">Belongs to the EamA transporter family.</text>
</comment>
<feature type="transmembrane region" description="Helical" evidence="7">
    <location>
        <begin position="246"/>
        <end position="265"/>
    </location>
</feature>
<feature type="transmembrane region" description="Helical" evidence="7">
    <location>
        <begin position="35"/>
        <end position="56"/>
    </location>
</feature>
<feature type="domain" description="EamA" evidence="8">
    <location>
        <begin position="8"/>
        <end position="140"/>
    </location>
</feature>
<feature type="transmembrane region" description="Helical" evidence="7">
    <location>
        <begin position="215"/>
        <end position="234"/>
    </location>
</feature>
<evidence type="ECO:0000256" key="7">
    <source>
        <dbReference type="SAM" id="Phobius"/>
    </source>
</evidence>
<proteinExistence type="inferred from homology"/>
<reference evidence="9 10" key="1">
    <citation type="journal article" date="2006" name="Syst. Appl. Microbiol.">
        <title>Anoxybacillus amylolyticus sp. nov., a thermophilic amylase producing bacterium isolated from Mount Rittmann (Antarctica).</title>
        <authorList>
            <person name="Poli A."/>
            <person name="Esposito E."/>
            <person name="Lama L."/>
            <person name="Orlando P."/>
            <person name="Nicolaus G."/>
            <person name="de Appolonia F."/>
            <person name="Gambacorta A."/>
            <person name="Nicolaus B."/>
        </authorList>
    </citation>
    <scope>NUCLEOTIDE SEQUENCE [LARGE SCALE GENOMIC DNA]</scope>
    <source>
        <strain evidence="9 10">DSM 15939</strain>
    </source>
</reference>
<dbReference type="InterPro" id="IPR000620">
    <property type="entry name" value="EamA_dom"/>
</dbReference>
<keyword evidence="5 7" id="KW-1133">Transmembrane helix</keyword>
<feature type="transmembrane region" description="Helical" evidence="7">
    <location>
        <begin position="179"/>
        <end position="200"/>
    </location>
</feature>
<keyword evidence="4 7" id="KW-0812">Transmembrane</keyword>
<keyword evidence="10" id="KW-1185">Reference proteome</keyword>
<evidence type="ECO:0000256" key="2">
    <source>
        <dbReference type="ARBA" id="ARBA00007362"/>
    </source>
</evidence>
<feature type="transmembrane region" description="Helical" evidence="7">
    <location>
        <begin position="98"/>
        <end position="117"/>
    </location>
</feature>
<accession>A0A160F160</accession>
<dbReference type="PANTHER" id="PTHR42920">
    <property type="entry name" value="OS03G0707200 PROTEIN-RELATED"/>
    <property type="match status" value="1"/>
</dbReference>
<dbReference type="PANTHER" id="PTHR42920:SF5">
    <property type="entry name" value="EAMA DOMAIN-CONTAINING PROTEIN"/>
    <property type="match status" value="1"/>
</dbReference>
<evidence type="ECO:0000313" key="10">
    <source>
        <dbReference type="Proteomes" id="UP000076865"/>
    </source>
</evidence>
<dbReference type="InterPro" id="IPR051258">
    <property type="entry name" value="Diverse_Substrate_Transporter"/>
</dbReference>
<evidence type="ECO:0000256" key="6">
    <source>
        <dbReference type="ARBA" id="ARBA00023136"/>
    </source>
</evidence>
<evidence type="ECO:0000313" key="9">
    <source>
        <dbReference type="EMBL" id="ANB59312.1"/>
    </source>
</evidence>
<feature type="transmembrane region" description="Helical" evidence="7">
    <location>
        <begin position="124"/>
        <end position="141"/>
    </location>
</feature>
<keyword evidence="3" id="KW-1003">Cell membrane</keyword>
<evidence type="ECO:0000259" key="8">
    <source>
        <dbReference type="Pfam" id="PF00892"/>
    </source>
</evidence>
<dbReference type="Pfam" id="PF00892">
    <property type="entry name" value="EamA"/>
    <property type="match status" value="2"/>
</dbReference>
<dbReference type="AlphaFoldDB" id="A0A160F160"/>
<dbReference type="InterPro" id="IPR037185">
    <property type="entry name" value="EmrE-like"/>
</dbReference>
<dbReference type="GO" id="GO:0005886">
    <property type="term" value="C:plasma membrane"/>
    <property type="evidence" value="ECO:0007669"/>
    <property type="project" value="UniProtKB-SubCell"/>
</dbReference>
<dbReference type="OrthoDB" id="9804865at2"/>
<evidence type="ECO:0000256" key="4">
    <source>
        <dbReference type="ARBA" id="ARBA00022692"/>
    </source>
</evidence>